<dbReference type="SUPFAM" id="SSF53474">
    <property type="entry name" value="alpha/beta-Hydrolases"/>
    <property type="match status" value="1"/>
</dbReference>
<evidence type="ECO:0000259" key="3">
    <source>
        <dbReference type="Pfam" id="PF00561"/>
    </source>
</evidence>
<comment type="caution">
    <text evidence="4">The sequence shown here is derived from an EMBL/GenBank/DDBJ whole genome shotgun (WGS) entry which is preliminary data.</text>
</comment>
<accession>A0ABV3HEM2</accession>
<dbReference type="InterPro" id="IPR029058">
    <property type="entry name" value="AB_hydrolase_fold"/>
</dbReference>
<evidence type="ECO:0000313" key="5">
    <source>
        <dbReference type="Proteomes" id="UP001552427"/>
    </source>
</evidence>
<dbReference type="PANTHER" id="PTHR22946">
    <property type="entry name" value="DIENELACTONE HYDROLASE DOMAIN-CONTAINING PROTEIN-RELATED"/>
    <property type="match status" value="1"/>
</dbReference>
<evidence type="ECO:0000313" key="4">
    <source>
        <dbReference type="EMBL" id="MEV4290993.1"/>
    </source>
</evidence>
<dbReference type="Pfam" id="PF00561">
    <property type="entry name" value="Abhydrolase_1"/>
    <property type="match status" value="1"/>
</dbReference>
<dbReference type="RefSeq" id="WP_344204451.1">
    <property type="nucleotide sequence ID" value="NZ_BAAAMV010000001.1"/>
</dbReference>
<dbReference type="InterPro" id="IPR000073">
    <property type="entry name" value="AB_hydrolase_1"/>
</dbReference>
<dbReference type="EMBL" id="JBFARM010000012">
    <property type="protein sequence ID" value="MEV4290993.1"/>
    <property type="molecule type" value="Genomic_DNA"/>
</dbReference>
<proteinExistence type="inferred from homology"/>
<dbReference type="GO" id="GO:0016787">
    <property type="term" value="F:hydrolase activity"/>
    <property type="evidence" value="ECO:0007669"/>
    <property type="project" value="UniProtKB-KW"/>
</dbReference>
<gene>
    <name evidence="4" type="ORF">AB0K40_36250</name>
</gene>
<dbReference type="Gene3D" id="3.40.50.1820">
    <property type="entry name" value="alpha/beta hydrolase"/>
    <property type="match status" value="1"/>
</dbReference>
<name>A0ABV3HEM2_9ACTN</name>
<organism evidence="4 5">
    <name type="scientific">Nonomuraea bangladeshensis</name>
    <dbReference type="NCBI Taxonomy" id="404385"/>
    <lineage>
        <taxon>Bacteria</taxon>
        <taxon>Bacillati</taxon>
        <taxon>Actinomycetota</taxon>
        <taxon>Actinomycetes</taxon>
        <taxon>Streptosporangiales</taxon>
        <taxon>Streptosporangiaceae</taxon>
        <taxon>Nonomuraea</taxon>
    </lineage>
</organism>
<comment type="similarity">
    <text evidence="2">Belongs to the AB hydrolase superfamily. FUS2 hydrolase family.</text>
</comment>
<protein>
    <submittedName>
        <fullName evidence="4">Alpha/beta fold hydrolase</fullName>
    </submittedName>
</protein>
<feature type="domain" description="AB hydrolase-1" evidence="3">
    <location>
        <begin position="45"/>
        <end position="200"/>
    </location>
</feature>
<keyword evidence="5" id="KW-1185">Reference proteome</keyword>
<evidence type="ECO:0000256" key="2">
    <source>
        <dbReference type="ARBA" id="ARBA00038115"/>
    </source>
</evidence>
<evidence type="ECO:0000256" key="1">
    <source>
        <dbReference type="ARBA" id="ARBA00022801"/>
    </source>
</evidence>
<reference evidence="4 5" key="1">
    <citation type="submission" date="2024-06" db="EMBL/GenBank/DDBJ databases">
        <title>The Natural Products Discovery Center: Release of the First 8490 Sequenced Strains for Exploring Actinobacteria Biosynthetic Diversity.</title>
        <authorList>
            <person name="Kalkreuter E."/>
            <person name="Kautsar S.A."/>
            <person name="Yang D."/>
            <person name="Bader C.D."/>
            <person name="Teijaro C.N."/>
            <person name="Fluegel L."/>
            <person name="Davis C.M."/>
            <person name="Simpson J.R."/>
            <person name="Lauterbach L."/>
            <person name="Steele A.D."/>
            <person name="Gui C."/>
            <person name="Meng S."/>
            <person name="Li G."/>
            <person name="Viehrig K."/>
            <person name="Ye F."/>
            <person name="Su P."/>
            <person name="Kiefer A.F."/>
            <person name="Nichols A."/>
            <person name="Cepeda A.J."/>
            <person name="Yan W."/>
            <person name="Fan B."/>
            <person name="Jiang Y."/>
            <person name="Adhikari A."/>
            <person name="Zheng C.-J."/>
            <person name="Schuster L."/>
            <person name="Cowan T.M."/>
            <person name="Smanski M.J."/>
            <person name="Chevrette M.G."/>
            <person name="De Carvalho L.P.S."/>
            <person name="Shen B."/>
        </authorList>
    </citation>
    <scope>NUCLEOTIDE SEQUENCE [LARGE SCALE GENOMIC DNA]</scope>
    <source>
        <strain evidence="4 5">NPDC049574</strain>
    </source>
</reference>
<dbReference type="Proteomes" id="UP001552427">
    <property type="component" value="Unassembled WGS sequence"/>
</dbReference>
<keyword evidence="1 4" id="KW-0378">Hydrolase</keyword>
<dbReference type="InterPro" id="IPR050261">
    <property type="entry name" value="FrsA_esterase"/>
</dbReference>
<dbReference type="PANTHER" id="PTHR22946:SF9">
    <property type="entry name" value="POLYKETIDE TRANSFERASE AF380"/>
    <property type="match status" value="1"/>
</dbReference>
<sequence>MADPLITDPLDVPGPRAATVPLTVGSAGTPLPGVLHVPAGPGPHPVLILLHGFPGNERNFDLAHAARRAGYASLVFHYRGSWGAAGSWSWAHVLEDAAAAVAAMRDPATVAAWRLDPDRLAVVGHSAGGFAALMTAAALPSVAAAGSIAGFDFGAAAAACRADPALADAYVEAWRDELLPLAGTSAEDLVAEMLAAGDAYRLAGLADRLAGRPVLLVGAGLDTVAPPEVHHRPLVEAYAAQPGSLLDHHVLDTDHALADQRVALARTLIGFLDRRLG</sequence>